<evidence type="ECO:0000256" key="2">
    <source>
        <dbReference type="ARBA" id="ARBA00022643"/>
    </source>
</evidence>
<protein>
    <recommendedName>
        <fullName evidence="5">Luciferase-like domain-containing protein</fullName>
    </recommendedName>
</protein>
<evidence type="ECO:0000256" key="4">
    <source>
        <dbReference type="ARBA" id="ARBA00023033"/>
    </source>
</evidence>
<dbReference type="Pfam" id="PF00296">
    <property type="entry name" value="Bac_luciferase"/>
    <property type="match status" value="1"/>
</dbReference>
<dbReference type="InterPro" id="IPR036661">
    <property type="entry name" value="Luciferase-like_sf"/>
</dbReference>
<gene>
    <name evidence="6" type="ORF">METZ01_LOCUS10260</name>
</gene>
<evidence type="ECO:0000313" key="6">
    <source>
        <dbReference type="EMBL" id="SUZ57406.1"/>
    </source>
</evidence>
<dbReference type="GO" id="GO:0008726">
    <property type="term" value="F:alkanesulfonate monooxygenase activity"/>
    <property type="evidence" value="ECO:0007669"/>
    <property type="project" value="TreeGrafter"/>
</dbReference>
<proteinExistence type="predicted"/>
<dbReference type="EMBL" id="UINC01000555">
    <property type="protein sequence ID" value="SUZ57406.1"/>
    <property type="molecule type" value="Genomic_DNA"/>
</dbReference>
<dbReference type="InterPro" id="IPR050172">
    <property type="entry name" value="SsuD_RutA_monooxygenase"/>
</dbReference>
<organism evidence="6">
    <name type="scientific">marine metagenome</name>
    <dbReference type="NCBI Taxonomy" id="408172"/>
    <lineage>
        <taxon>unclassified sequences</taxon>
        <taxon>metagenomes</taxon>
        <taxon>ecological metagenomes</taxon>
    </lineage>
</organism>
<dbReference type="PANTHER" id="PTHR42847">
    <property type="entry name" value="ALKANESULFONATE MONOOXYGENASE"/>
    <property type="match status" value="1"/>
</dbReference>
<keyword evidence="4" id="KW-0503">Monooxygenase</keyword>
<evidence type="ECO:0000259" key="5">
    <source>
        <dbReference type="Pfam" id="PF00296"/>
    </source>
</evidence>
<feature type="domain" description="Luciferase-like" evidence="5">
    <location>
        <begin position="1"/>
        <end position="253"/>
    </location>
</feature>
<dbReference type="NCBIfam" id="TIGR03619">
    <property type="entry name" value="F420_Rv2161c"/>
    <property type="match status" value="1"/>
</dbReference>
<dbReference type="GO" id="GO:0046306">
    <property type="term" value="P:alkanesulfonate catabolic process"/>
    <property type="evidence" value="ECO:0007669"/>
    <property type="project" value="TreeGrafter"/>
</dbReference>
<dbReference type="Gene3D" id="3.20.20.30">
    <property type="entry name" value="Luciferase-like domain"/>
    <property type="match status" value="1"/>
</dbReference>
<name>A0A381NS18_9ZZZZ</name>
<evidence type="ECO:0000256" key="3">
    <source>
        <dbReference type="ARBA" id="ARBA00023002"/>
    </source>
</evidence>
<reference evidence="6" key="1">
    <citation type="submission" date="2018-05" db="EMBL/GenBank/DDBJ databases">
        <authorList>
            <person name="Lanie J.A."/>
            <person name="Ng W.-L."/>
            <person name="Kazmierczak K.M."/>
            <person name="Andrzejewski T.M."/>
            <person name="Davidsen T.M."/>
            <person name="Wayne K.J."/>
            <person name="Tettelin H."/>
            <person name="Glass J.I."/>
            <person name="Rusch D."/>
            <person name="Podicherti R."/>
            <person name="Tsui H.-C.T."/>
            <person name="Winkler M.E."/>
        </authorList>
    </citation>
    <scope>NUCLEOTIDE SEQUENCE</scope>
</reference>
<dbReference type="InterPro" id="IPR011251">
    <property type="entry name" value="Luciferase-like_dom"/>
</dbReference>
<keyword evidence="2" id="KW-0288">FMN</keyword>
<accession>A0A381NS18</accession>
<dbReference type="SUPFAM" id="SSF51679">
    <property type="entry name" value="Bacterial luciferase-like"/>
    <property type="match status" value="1"/>
</dbReference>
<dbReference type="AlphaFoldDB" id="A0A381NS18"/>
<dbReference type="PANTHER" id="PTHR42847:SF4">
    <property type="entry name" value="ALKANESULFONATE MONOOXYGENASE-RELATED"/>
    <property type="match status" value="1"/>
</dbReference>
<keyword evidence="1" id="KW-0285">Flavoprotein</keyword>
<keyword evidence="3" id="KW-0560">Oxidoreductase</keyword>
<evidence type="ECO:0000256" key="1">
    <source>
        <dbReference type="ARBA" id="ARBA00022630"/>
    </source>
</evidence>
<sequence>MKLGIVFPHHEMGNDPGAIKAYAQGAEAMGADHMLIYDHVLGADPNRPGGWRGPYDKDIAFHEPFTVFSFMAAVTEKIVFATSVLILPQRQTALVAKQATELAILSNYRFRLGIGTGWNEVEYEALDVPFAARGKRQAEQIELLRNLWESDNLTFNGDFHTVTQASILPRPAHPIPIWFGGIAPALLSRCARMGDGWFPLGGPNEASATAIETIKKEREEAGLAWDGFGIQAQAQFAGGTPERWQKHADRWRTLGCTHMAVATHNAGNQSVDDHLASAQQYFDAVNPS</sequence>
<dbReference type="InterPro" id="IPR019921">
    <property type="entry name" value="Lucif-like_OxRdtase_Rv2161c"/>
</dbReference>